<feature type="transmembrane region" description="Helical" evidence="7">
    <location>
        <begin position="418"/>
        <end position="440"/>
    </location>
</feature>
<organism evidence="8 9">
    <name type="scientific">Paenibacillus glycinis</name>
    <dbReference type="NCBI Taxonomy" id="2697035"/>
    <lineage>
        <taxon>Bacteria</taxon>
        <taxon>Bacillati</taxon>
        <taxon>Bacillota</taxon>
        <taxon>Bacilli</taxon>
        <taxon>Bacillales</taxon>
        <taxon>Paenibacillaceae</taxon>
        <taxon>Paenibacillus</taxon>
    </lineage>
</organism>
<keyword evidence="2" id="KW-0813">Transport</keyword>
<dbReference type="CDD" id="cd13134">
    <property type="entry name" value="MATE_like_8"/>
    <property type="match status" value="1"/>
</dbReference>
<evidence type="ECO:0000313" key="9">
    <source>
        <dbReference type="Proteomes" id="UP000665561"/>
    </source>
</evidence>
<feature type="transmembrane region" description="Helical" evidence="7">
    <location>
        <begin position="61"/>
        <end position="85"/>
    </location>
</feature>
<feature type="transmembrane region" description="Helical" evidence="7">
    <location>
        <begin position="289"/>
        <end position="312"/>
    </location>
</feature>
<dbReference type="Pfam" id="PF01554">
    <property type="entry name" value="MatE"/>
    <property type="match status" value="2"/>
</dbReference>
<feature type="transmembrane region" description="Helical" evidence="7">
    <location>
        <begin position="262"/>
        <end position="283"/>
    </location>
</feature>
<dbReference type="PANTHER" id="PTHR42925">
    <property type="entry name" value="MULTIDRUG AND TOXIN EFFLUX PROTEIN MATE FAMILY"/>
    <property type="match status" value="1"/>
</dbReference>
<gene>
    <name evidence="8" type="ORF">GT019_10190</name>
</gene>
<evidence type="ECO:0000256" key="4">
    <source>
        <dbReference type="ARBA" id="ARBA00022692"/>
    </source>
</evidence>
<feature type="transmembrane region" description="Helical" evidence="7">
    <location>
        <begin position="137"/>
        <end position="156"/>
    </location>
</feature>
<feature type="transmembrane region" description="Helical" evidence="7">
    <location>
        <begin position="168"/>
        <end position="189"/>
    </location>
</feature>
<evidence type="ECO:0000256" key="2">
    <source>
        <dbReference type="ARBA" id="ARBA00022448"/>
    </source>
</evidence>
<dbReference type="RefSeq" id="WP_161743047.1">
    <property type="nucleotide sequence ID" value="NZ_JAAAMV010000005.1"/>
</dbReference>
<dbReference type="InterPro" id="IPR047135">
    <property type="entry name" value="YsiQ"/>
</dbReference>
<evidence type="ECO:0000256" key="7">
    <source>
        <dbReference type="SAM" id="Phobius"/>
    </source>
</evidence>
<dbReference type="Proteomes" id="UP000665561">
    <property type="component" value="Unassembled WGS sequence"/>
</dbReference>
<feature type="transmembrane region" description="Helical" evidence="7">
    <location>
        <begin position="356"/>
        <end position="380"/>
    </location>
</feature>
<keyword evidence="3" id="KW-1003">Cell membrane</keyword>
<feature type="transmembrane region" description="Helical" evidence="7">
    <location>
        <begin position="201"/>
        <end position="221"/>
    </location>
</feature>
<name>A0ABW9XNP6_9BACL</name>
<reference evidence="8 9" key="1">
    <citation type="submission" date="2020-01" db="EMBL/GenBank/DDBJ databases">
        <title>Paenibacillus soybeanensis sp. nov. isolated from the nodules of soybean (Glycine max(L.) Merr).</title>
        <authorList>
            <person name="Wang H."/>
        </authorList>
    </citation>
    <scope>NUCLEOTIDE SEQUENCE [LARGE SCALE GENOMIC DNA]</scope>
    <source>
        <strain evidence="8 9">T1</strain>
    </source>
</reference>
<dbReference type="PIRSF" id="PIRSF006603">
    <property type="entry name" value="DinF"/>
    <property type="match status" value="1"/>
</dbReference>
<protein>
    <submittedName>
        <fullName evidence="8">MATE family efflux transporter</fullName>
    </submittedName>
</protein>
<feature type="transmembrane region" description="Helical" evidence="7">
    <location>
        <begin position="324"/>
        <end position="344"/>
    </location>
</feature>
<feature type="transmembrane region" description="Helical" evidence="7">
    <location>
        <begin position="392"/>
        <end position="412"/>
    </location>
</feature>
<proteinExistence type="predicted"/>
<comment type="subcellular location">
    <subcellularLocation>
        <location evidence="1">Cell membrane</location>
        <topology evidence="1">Multi-pass membrane protein</topology>
    </subcellularLocation>
</comment>
<keyword evidence="4 7" id="KW-0812">Transmembrane</keyword>
<comment type="caution">
    <text evidence="8">The sequence shown here is derived from an EMBL/GenBank/DDBJ whole genome shotgun (WGS) entry which is preliminary data.</text>
</comment>
<evidence type="ECO:0000256" key="3">
    <source>
        <dbReference type="ARBA" id="ARBA00022475"/>
    </source>
</evidence>
<dbReference type="InterPro" id="IPR002528">
    <property type="entry name" value="MATE_fam"/>
</dbReference>
<keyword evidence="6 7" id="KW-0472">Membrane</keyword>
<dbReference type="InterPro" id="IPR048279">
    <property type="entry name" value="MdtK-like"/>
</dbReference>
<evidence type="ECO:0000256" key="5">
    <source>
        <dbReference type="ARBA" id="ARBA00022989"/>
    </source>
</evidence>
<feature type="transmembrane region" description="Helical" evidence="7">
    <location>
        <begin position="17"/>
        <end position="36"/>
    </location>
</feature>
<feature type="transmembrane region" description="Helical" evidence="7">
    <location>
        <begin position="97"/>
        <end position="117"/>
    </location>
</feature>
<dbReference type="EMBL" id="JAAAMV010000005">
    <property type="protein sequence ID" value="NBD24245.1"/>
    <property type="molecule type" value="Genomic_DNA"/>
</dbReference>
<accession>A0ABW9XNP6</accession>
<keyword evidence="5 7" id="KW-1133">Transmembrane helix</keyword>
<dbReference type="PANTHER" id="PTHR42925:SF1">
    <property type="entry name" value="VIRULENCE FACTOR MVIN"/>
    <property type="match status" value="1"/>
</dbReference>
<sequence length="469" mass="51216">MNAIERTGEVTPTWKKLSLFALTWPILIDSVLRMMLGTADVFMLSRISDGVAGAVGLSNEIIVFCILMFGFVGIGTSVAITQYLGAGQKETASRISALAITLNLMFGLVVSLALFGFSEQWMRMLNLDPSQIAVANTYLKFIGGFIWVEAISNAVSSVIRANGRTRDVMFVTLGVNLIHVTGNYLLIFGHMGFPEWGVTGAAVSTIVSRIIGVAVLLLLLYRRLPSPIRLKDYVRFDKRHVKRILGVGLPAAGEQIAWQSQYMMIMSFVNIIGQQALSAHIYVFNISLYFMASSTAIGIATEIIVGHMVGAGEKKAAYFRLLKSLRISIALTAVVVAVTSLFRFKLMGLFTDDPKIIAMGGAIFLLSIVLEPGRVFNIVVINSLRAAGDAKFPVLMGVFSMWGVCVPLAYWLGIHLHMGLLGIWIAFTVDEWLRGLIMLARWKSGVWARKSFVHPAPAPQEQPAPAIGA</sequence>
<evidence type="ECO:0000256" key="6">
    <source>
        <dbReference type="ARBA" id="ARBA00023136"/>
    </source>
</evidence>
<keyword evidence="9" id="KW-1185">Reference proteome</keyword>
<dbReference type="NCBIfam" id="TIGR00797">
    <property type="entry name" value="matE"/>
    <property type="match status" value="1"/>
</dbReference>
<evidence type="ECO:0000256" key="1">
    <source>
        <dbReference type="ARBA" id="ARBA00004651"/>
    </source>
</evidence>
<evidence type="ECO:0000313" key="8">
    <source>
        <dbReference type="EMBL" id="NBD24245.1"/>
    </source>
</evidence>